<dbReference type="EMBL" id="FMAC01000001">
    <property type="protein sequence ID" value="SCB11223.1"/>
    <property type="molecule type" value="Genomic_DNA"/>
</dbReference>
<dbReference type="AlphaFoldDB" id="A0A1C3U6W8"/>
<dbReference type="STRING" id="52131.GA0061100_101857"/>
<dbReference type="PANTHER" id="PTHR43464:SF23">
    <property type="entry name" value="JUVENILE HORMONE ACID O-METHYLTRANSFERASE"/>
    <property type="match status" value="1"/>
</dbReference>
<dbReference type="SUPFAM" id="SSF53335">
    <property type="entry name" value="S-adenosyl-L-methionine-dependent methyltransferases"/>
    <property type="match status" value="1"/>
</dbReference>
<keyword evidence="2" id="KW-0489">Methyltransferase</keyword>
<dbReference type="Gene3D" id="3.40.50.150">
    <property type="entry name" value="Vaccinia Virus protein VP39"/>
    <property type="match status" value="1"/>
</dbReference>
<dbReference type="RefSeq" id="WP_075851435.1">
    <property type="nucleotide sequence ID" value="NZ_FMAC01000001.1"/>
</dbReference>
<organism evidence="2 3">
    <name type="scientific">Rhizobium hainanense</name>
    <dbReference type="NCBI Taxonomy" id="52131"/>
    <lineage>
        <taxon>Bacteria</taxon>
        <taxon>Pseudomonadati</taxon>
        <taxon>Pseudomonadota</taxon>
        <taxon>Alphaproteobacteria</taxon>
        <taxon>Hyphomicrobiales</taxon>
        <taxon>Rhizobiaceae</taxon>
        <taxon>Rhizobium/Agrobacterium group</taxon>
        <taxon>Rhizobium</taxon>
    </lineage>
</organism>
<dbReference type="GO" id="GO:0010420">
    <property type="term" value="F:polyprenyldihydroxybenzoate methyltransferase activity"/>
    <property type="evidence" value="ECO:0007669"/>
    <property type="project" value="TreeGrafter"/>
</dbReference>
<name>A0A1C3U6W8_9HYPH</name>
<evidence type="ECO:0000313" key="2">
    <source>
        <dbReference type="EMBL" id="SCB11223.1"/>
    </source>
</evidence>
<evidence type="ECO:0000259" key="1">
    <source>
        <dbReference type="Pfam" id="PF08241"/>
    </source>
</evidence>
<gene>
    <name evidence="2" type="ORF">GA0061100_101857</name>
</gene>
<reference evidence="3" key="1">
    <citation type="submission" date="2016-08" db="EMBL/GenBank/DDBJ databases">
        <authorList>
            <person name="Varghese N."/>
            <person name="Submissions Spin"/>
        </authorList>
    </citation>
    <scope>NUCLEOTIDE SEQUENCE [LARGE SCALE GENOMIC DNA]</scope>
    <source>
        <strain evidence="3">CCBAU 57015</strain>
    </source>
</reference>
<keyword evidence="2" id="KW-0830">Ubiquinone</keyword>
<feature type="domain" description="Methyltransferase type 11" evidence="1">
    <location>
        <begin position="48"/>
        <end position="141"/>
    </location>
</feature>
<dbReference type="Proteomes" id="UP000186228">
    <property type="component" value="Unassembled WGS sequence"/>
</dbReference>
<sequence length="242" mass="27087">MTQNIYDDPDFFEGYSRLQRSIDGLAGAAEWPAIRALMPDMKGLDVADLGCGFGWFCRWAAEHGAASVLGLDVSENMLERARAETADARVRYDLADLEKLQLPKAGFDLVYSSLAFHYIEGFAGLLATIHQALKPGGRLLFSIEHPIYMAPRQPKWLDDAEGGKIWPLSAYQIEGPRVTNWLAEGVVKQHRTMGTTLNLLIRSGFAIVHVEEWSPSDEDLAAHPDWAIERERPMFLLISTRT</sequence>
<dbReference type="Pfam" id="PF08241">
    <property type="entry name" value="Methyltransf_11"/>
    <property type="match status" value="1"/>
</dbReference>
<dbReference type="GO" id="GO:0032259">
    <property type="term" value="P:methylation"/>
    <property type="evidence" value="ECO:0007669"/>
    <property type="project" value="UniProtKB-KW"/>
</dbReference>
<dbReference type="InterPro" id="IPR013216">
    <property type="entry name" value="Methyltransf_11"/>
</dbReference>
<keyword evidence="2" id="KW-0808">Transferase</keyword>
<proteinExistence type="predicted"/>
<dbReference type="OrthoDB" id="9791837at2"/>
<evidence type="ECO:0000313" key="3">
    <source>
        <dbReference type="Proteomes" id="UP000186228"/>
    </source>
</evidence>
<dbReference type="InterPro" id="IPR029063">
    <property type="entry name" value="SAM-dependent_MTases_sf"/>
</dbReference>
<dbReference type="CDD" id="cd02440">
    <property type="entry name" value="AdoMet_MTases"/>
    <property type="match status" value="1"/>
</dbReference>
<dbReference type="PANTHER" id="PTHR43464">
    <property type="entry name" value="METHYLTRANSFERASE"/>
    <property type="match status" value="1"/>
</dbReference>
<protein>
    <submittedName>
        <fullName evidence="2">Ubiquinone/menaquinone biosynthesis C-methylase UbiE</fullName>
    </submittedName>
</protein>
<accession>A0A1C3U6W8</accession>
<keyword evidence="3" id="KW-1185">Reference proteome</keyword>